<dbReference type="AlphaFoldDB" id="A0A9Q4KSG4"/>
<dbReference type="Proteomes" id="UP001143747">
    <property type="component" value="Unassembled WGS sequence"/>
</dbReference>
<reference evidence="2" key="1">
    <citation type="submission" date="2022-01" db="EMBL/GenBank/DDBJ databases">
        <title>Draft genome of Methanogenium marinum DSM 15558.</title>
        <authorList>
            <person name="Chen S.-C."/>
            <person name="You Y.-T."/>
        </authorList>
    </citation>
    <scope>NUCLEOTIDE SEQUENCE</scope>
    <source>
        <strain evidence="2">DSM 15558</strain>
    </source>
</reference>
<evidence type="ECO:0000256" key="1">
    <source>
        <dbReference type="SAM" id="Phobius"/>
    </source>
</evidence>
<feature type="transmembrane region" description="Helical" evidence="1">
    <location>
        <begin position="28"/>
        <end position="48"/>
    </location>
</feature>
<dbReference type="EMBL" id="JAKELO010000002">
    <property type="protein sequence ID" value="MDE4907726.1"/>
    <property type="molecule type" value="Genomic_DNA"/>
</dbReference>
<sequence>MKIKGNDNSPSKYDYKTFILNFLRSEKVIICVLFMVLNVGVLFGLFFGEFCGPIDNVSPTVKKFAQNTLYSVGINQMQLVGIIQENYKIPLNYYDGQTSNPETLFIDIKNNDFQKLAYKREVALENGILVSSDDDYVPATINTGNTSVDVKLRLKGDWTDHLKGDKWSFRVKVKGDNTLFGMKAFSLQDPVTRNYLYEWIFQQAIEKEDIISPRYSFVDVTINGKENGIYALEEFFDKRLIENNELREGPIVRFNEDLVWEGRIEENPLPEESYYASDIDSFQTTDIIDDPVNYANYIKAKDLLESFRRGNLTTSAVFDTEKLAKYFALSDIFGGQHGHCFHNYRFYYNPITSKLEPIGFDSNSGNQIVDILGVMEVELYRYTYFFKDPIFYAEYVKQLETYSDETYLITFFDEIDGELQSSLNIIYKDNPLYHFSNLPYYSNQIFINKKLNPIKGLNAYYNNNDNNSQNNTLILKVGNIQTMPIEIIDLKYGDSTIFTPKNATIFWGKITNEPVQYENVEFILPADFMWNDEFISEVSLNYRLLGHSRVRNESVFPWPYLSEDFPSNDLMRQTPNYDDCEFLSIDEKTKTIVVQPGTWEINHNVIIPEDYSVICYGDIPTKLDLRNGAIILSYSPIQFIGSEDYPIFITSSDSSGQGIVVLDTDERSRLEYVRFSNLSAPSQDGWQLSGSVTFYNSDVDIENCVFSDNKYGDDMVDLVRSEYSVKNSLFQNIYSDAIDDDFGKGNISQTSFVGCGNDALDFSGSYTDINNCYMKETGDKAVSGGEGSHISVNDIVIEDCNVGIASKDQSVITIENLQISSCVIGFTAYQKKSEFGPSEIFASNVEMTDVTIPSLIEIDSQLTLNGDLISGTEKDVYANYYDGEATIETY</sequence>
<evidence type="ECO:0000313" key="3">
    <source>
        <dbReference type="Proteomes" id="UP001143747"/>
    </source>
</evidence>
<evidence type="ECO:0000313" key="2">
    <source>
        <dbReference type="EMBL" id="MDE4907726.1"/>
    </source>
</evidence>
<keyword evidence="2" id="KW-0418">Kinase</keyword>
<dbReference type="PANTHER" id="PTHR40050">
    <property type="entry name" value="INNER SPORE COAT PROTEIN H"/>
    <property type="match status" value="1"/>
</dbReference>
<dbReference type="Gene3D" id="2.160.20.10">
    <property type="entry name" value="Single-stranded right-handed beta-helix, Pectin lyase-like"/>
    <property type="match status" value="1"/>
</dbReference>
<keyword evidence="3" id="KW-1185">Reference proteome</keyword>
<organism evidence="2 3">
    <name type="scientific">Methanogenium marinum</name>
    <dbReference type="NCBI Taxonomy" id="348610"/>
    <lineage>
        <taxon>Archaea</taxon>
        <taxon>Methanobacteriati</taxon>
        <taxon>Methanobacteriota</taxon>
        <taxon>Stenosarchaea group</taxon>
        <taxon>Methanomicrobia</taxon>
        <taxon>Methanomicrobiales</taxon>
        <taxon>Methanomicrobiaceae</taxon>
        <taxon>Methanogenium</taxon>
    </lineage>
</organism>
<dbReference type="PANTHER" id="PTHR40050:SF1">
    <property type="entry name" value="INNER SPORE COAT PROTEIN H"/>
    <property type="match status" value="1"/>
</dbReference>
<dbReference type="InterPro" id="IPR014867">
    <property type="entry name" value="Spore_coat_CotH_CotH2/3/7"/>
</dbReference>
<dbReference type="Pfam" id="PF08757">
    <property type="entry name" value="CotH"/>
    <property type="match status" value="1"/>
</dbReference>
<comment type="caution">
    <text evidence="2">The sequence shown here is derived from an EMBL/GenBank/DDBJ whole genome shotgun (WGS) entry which is preliminary data.</text>
</comment>
<dbReference type="GO" id="GO:0016301">
    <property type="term" value="F:kinase activity"/>
    <property type="evidence" value="ECO:0007669"/>
    <property type="project" value="UniProtKB-KW"/>
</dbReference>
<keyword evidence="1" id="KW-1133">Transmembrane helix</keyword>
<dbReference type="InterPro" id="IPR012334">
    <property type="entry name" value="Pectin_lyas_fold"/>
</dbReference>
<name>A0A9Q4KSG4_9EURY</name>
<protein>
    <submittedName>
        <fullName evidence="2">CotH kinase family protein</fullName>
    </submittedName>
</protein>
<dbReference type="InterPro" id="IPR011050">
    <property type="entry name" value="Pectin_lyase_fold/virulence"/>
</dbReference>
<gene>
    <name evidence="2" type="ORF">L0665_03755</name>
</gene>
<proteinExistence type="predicted"/>
<accession>A0A9Q4KSG4</accession>
<dbReference type="SUPFAM" id="SSF51126">
    <property type="entry name" value="Pectin lyase-like"/>
    <property type="match status" value="1"/>
</dbReference>
<keyword evidence="1" id="KW-0812">Transmembrane</keyword>
<dbReference type="RefSeq" id="WP_274924374.1">
    <property type="nucleotide sequence ID" value="NZ_JAKELO010000002.1"/>
</dbReference>
<keyword evidence="1" id="KW-0472">Membrane</keyword>
<keyword evidence="2" id="KW-0808">Transferase</keyword>